<keyword evidence="2" id="KW-1185">Reference proteome</keyword>
<dbReference type="OrthoDB" id="2303236at2759"/>
<feature type="non-terminal residue" evidence="1">
    <location>
        <position position="168"/>
    </location>
</feature>
<reference evidence="1" key="1">
    <citation type="submission" date="2021-06" db="EMBL/GenBank/DDBJ databases">
        <authorList>
            <person name="Kallberg Y."/>
            <person name="Tangrot J."/>
            <person name="Rosling A."/>
        </authorList>
    </citation>
    <scope>NUCLEOTIDE SEQUENCE</scope>
    <source>
        <strain evidence="1">MA453B</strain>
    </source>
</reference>
<protein>
    <submittedName>
        <fullName evidence="1">13127_t:CDS:1</fullName>
    </submittedName>
</protein>
<organism evidence="1 2">
    <name type="scientific">Dentiscutata erythropus</name>
    <dbReference type="NCBI Taxonomy" id="1348616"/>
    <lineage>
        <taxon>Eukaryota</taxon>
        <taxon>Fungi</taxon>
        <taxon>Fungi incertae sedis</taxon>
        <taxon>Mucoromycota</taxon>
        <taxon>Glomeromycotina</taxon>
        <taxon>Glomeromycetes</taxon>
        <taxon>Diversisporales</taxon>
        <taxon>Gigasporaceae</taxon>
        <taxon>Dentiscutata</taxon>
    </lineage>
</organism>
<dbReference type="AlphaFoldDB" id="A0A9N9KFW7"/>
<dbReference type="Proteomes" id="UP000789405">
    <property type="component" value="Unassembled WGS sequence"/>
</dbReference>
<proteinExistence type="predicted"/>
<comment type="caution">
    <text evidence="1">The sequence shown here is derived from an EMBL/GenBank/DDBJ whole genome shotgun (WGS) entry which is preliminary data.</text>
</comment>
<evidence type="ECO:0000313" key="2">
    <source>
        <dbReference type="Proteomes" id="UP000789405"/>
    </source>
</evidence>
<accession>A0A9N9KFW7</accession>
<sequence length="168" mass="19680">KEIDSILDNVSKLWKKNLIPEFKWNVHLYALLMFKVKIASYQEKWDRENKPLSILDQKKDEFKNIIDTRLQHGFSLVSEGHIIGDYLMKVVHKKAIKAGNLERIKKVKDIVWMTSNETVRLKYFEMLAIQVQNGDKKNAIDHFLCPKISIKNWFKHEVNSIGSNDAAI</sequence>
<dbReference type="EMBL" id="CAJVPY010069736">
    <property type="protein sequence ID" value="CAG8827473.1"/>
    <property type="molecule type" value="Genomic_DNA"/>
</dbReference>
<gene>
    <name evidence="1" type="ORF">DERYTH_LOCUS28305</name>
</gene>
<evidence type="ECO:0000313" key="1">
    <source>
        <dbReference type="EMBL" id="CAG8827473.1"/>
    </source>
</evidence>
<feature type="non-terminal residue" evidence="1">
    <location>
        <position position="1"/>
    </location>
</feature>
<name>A0A9N9KFW7_9GLOM</name>